<organism evidence="3 4">
    <name type="scientific">Xylaria arbuscula</name>
    <dbReference type="NCBI Taxonomy" id="114810"/>
    <lineage>
        <taxon>Eukaryota</taxon>
        <taxon>Fungi</taxon>
        <taxon>Dikarya</taxon>
        <taxon>Ascomycota</taxon>
        <taxon>Pezizomycotina</taxon>
        <taxon>Sordariomycetes</taxon>
        <taxon>Xylariomycetidae</taxon>
        <taxon>Xylariales</taxon>
        <taxon>Xylariaceae</taxon>
        <taxon>Xylaria</taxon>
    </lineage>
</organism>
<gene>
    <name evidence="3" type="ORF">NPX13_g9367</name>
</gene>
<feature type="transmembrane region" description="Helical" evidence="2">
    <location>
        <begin position="421"/>
        <end position="445"/>
    </location>
</feature>
<keyword evidence="2" id="KW-1133">Transmembrane helix</keyword>
<dbReference type="Proteomes" id="UP001148614">
    <property type="component" value="Unassembled WGS sequence"/>
</dbReference>
<keyword evidence="2" id="KW-0472">Membrane</keyword>
<dbReference type="VEuPathDB" id="FungiDB:F4678DRAFT_195063"/>
<evidence type="ECO:0000313" key="3">
    <source>
        <dbReference type="EMBL" id="KAJ3560243.1"/>
    </source>
</evidence>
<comment type="caution">
    <text evidence="3">The sequence shown here is derived from an EMBL/GenBank/DDBJ whole genome shotgun (WGS) entry which is preliminary data.</text>
</comment>
<feature type="region of interest" description="Disordered" evidence="1">
    <location>
        <begin position="393"/>
        <end position="414"/>
    </location>
</feature>
<protein>
    <recommendedName>
        <fullName evidence="5">Receptor L-domain domain-containing protein</fullName>
    </recommendedName>
</protein>
<accession>A0A9W8N6U4</accession>
<name>A0A9W8N6U4_9PEZI</name>
<evidence type="ECO:0000256" key="1">
    <source>
        <dbReference type="SAM" id="MobiDB-lite"/>
    </source>
</evidence>
<sequence>MPDHVWEITTQDDIDRLHSEIQNQSPFDSTQININGATGTLNLTVFKGVASMNINGAKGTLNLTALSDVTSMSVSHSPELKVLSFPELTLLASLEMSNATSLTTLSIPQLDGGSLSFESYDSIVGTGSPCNLNITNAPALTRIDLQKSTYLGDLNLFGIYQQLSGFDAMTILSLNTDSCVDFYLAERIRDIHFYEPPELLPEYLCSVPLYNLSSVGRLTMDNSPAVYSSFDTFLATSMVQVNDSMILANANNRGYTDQYGFGRIETIHSDLNVTSFLNLRVTFDGLTQVGATLSLFNNTNCTFTFDQVSSAADLIMVDNVDTMLPLFPKLQNVNNIHMRGNINTSTGTNIFPSLILARGNVTIEAWNEDFNCSKLVSQWNDGLIHHLSCNGTSNGTSNAPSPSPSQTPSNITGSSTLSPGALAGIGVGSGLFGIGVIVAVAWLFLHYKHRLKKLELAQRQQQTTGGNQNLTTDIAPDLSGLHETSGIGIVREKPDDSLVELPIPAVELPINGQ</sequence>
<evidence type="ECO:0000313" key="4">
    <source>
        <dbReference type="Proteomes" id="UP001148614"/>
    </source>
</evidence>
<keyword evidence="2" id="KW-0812">Transmembrane</keyword>
<proteinExistence type="predicted"/>
<dbReference type="EMBL" id="JANPWZ010002285">
    <property type="protein sequence ID" value="KAJ3560243.1"/>
    <property type="molecule type" value="Genomic_DNA"/>
</dbReference>
<reference evidence="3" key="1">
    <citation type="submission" date="2022-07" db="EMBL/GenBank/DDBJ databases">
        <title>Genome Sequence of Xylaria arbuscula.</title>
        <authorList>
            <person name="Buettner E."/>
        </authorList>
    </citation>
    <scope>NUCLEOTIDE SEQUENCE</scope>
    <source>
        <strain evidence="3">VT107</strain>
    </source>
</reference>
<keyword evidence="4" id="KW-1185">Reference proteome</keyword>
<evidence type="ECO:0008006" key="5">
    <source>
        <dbReference type="Google" id="ProtNLM"/>
    </source>
</evidence>
<evidence type="ECO:0000256" key="2">
    <source>
        <dbReference type="SAM" id="Phobius"/>
    </source>
</evidence>
<dbReference type="AlphaFoldDB" id="A0A9W8N6U4"/>